<dbReference type="Proteomes" id="UP000605086">
    <property type="component" value="Unassembled WGS sequence"/>
</dbReference>
<evidence type="ECO:0008006" key="5">
    <source>
        <dbReference type="Google" id="ProtNLM"/>
    </source>
</evidence>
<protein>
    <recommendedName>
        <fullName evidence="5">BZIP domain-containing protein</fullName>
    </recommendedName>
</protein>
<gene>
    <name evidence="3" type="ORF">GBZ48_18310</name>
</gene>
<feature type="region of interest" description="Disordered" evidence="2">
    <location>
        <begin position="94"/>
        <end position="116"/>
    </location>
</feature>
<reference evidence="3 4" key="1">
    <citation type="submission" date="2019-10" db="EMBL/GenBank/DDBJ databases">
        <title>Genome sequence of Azospirillum melinis.</title>
        <authorList>
            <person name="Ambrosini A."/>
            <person name="Sant'Anna F.H."/>
            <person name="Cassan F.D."/>
            <person name="Souza E.M."/>
            <person name="Passaglia L.M.P."/>
        </authorList>
    </citation>
    <scope>NUCLEOTIDE SEQUENCE [LARGE SCALE GENOMIC DNA]</scope>
    <source>
        <strain evidence="3 4">TMCY0552</strain>
    </source>
</reference>
<keyword evidence="4" id="KW-1185">Reference proteome</keyword>
<proteinExistence type="predicted"/>
<feature type="coiled-coil region" evidence="1">
    <location>
        <begin position="36"/>
        <end position="70"/>
    </location>
</feature>
<comment type="caution">
    <text evidence="3">The sequence shown here is derived from an EMBL/GenBank/DDBJ whole genome shotgun (WGS) entry which is preliminary data.</text>
</comment>
<organism evidence="3 4">
    <name type="scientific">Azospirillum melinis</name>
    <dbReference type="NCBI Taxonomy" id="328839"/>
    <lineage>
        <taxon>Bacteria</taxon>
        <taxon>Pseudomonadati</taxon>
        <taxon>Pseudomonadota</taxon>
        <taxon>Alphaproteobacteria</taxon>
        <taxon>Rhodospirillales</taxon>
        <taxon>Azospirillaceae</taxon>
        <taxon>Azospirillum</taxon>
    </lineage>
</organism>
<evidence type="ECO:0000313" key="4">
    <source>
        <dbReference type="Proteomes" id="UP000605086"/>
    </source>
</evidence>
<accession>A0ABX2KKM8</accession>
<sequence>MDCQDEKPRAGRGRPKTHASDKERWRLHNARRKAASEALNDRLREVEGELSAAKQEVAFLTAKLSRLTDALAEAIAIMPAEHFEKLARYMSETHANPRMGSPEAEAQAADLEPRRD</sequence>
<name>A0ABX2KKM8_9PROT</name>
<evidence type="ECO:0000313" key="3">
    <source>
        <dbReference type="EMBL" id="NUB01225.1"/>
    </source>
</evidence>
<feature type="region of interest" description="Disordered" evidence="2">
    <location>
        <begin position="1"/>
        <end position="27"/>
    </location>
</feature>
<dbReference type="RefSeq" id="WP_174472305.1">
    <property type="nucleotide sequence ID" value="NZ_JAGINN010000023.1"/>
</dbReference>
<evidence type="ECO:0000256" key="1">
    <source>
        <dbReference type="SAM" id="Coils"/>
    </source>
</evidence>
<keyword evidence="1" id="KW-0175">Coiled coil</keyword>
<dbReference type="EMBL" id="WHOS01000023">
    <property type="protein sequence ID" value="NUB01225.1"/>
    <property type="molecule type" value="Genomic_DNA"/>
</dbReference>
<evidence type="ECO:0000256" key="2">
    <source>
        <dbReference type="SAM" id="MobiDB-lite"/>
    </source>
</evidence>